<dbReference type="EMBL" id="OU015566">
    <property type="protein sequence ID" value="CAG5105169.1"/>
    <property type="molecule type" value="Genomic_DNA"/>
</dbReference>
<organism evidence="5 6">
    <name type="scientific">Oikopleura dioica</name>
    <name type="common">Tunicate</name>
    <dbReference type="NCBI Taxonomy" id="34765"/>
    <lineage>
        <taxon>Eukaryota</taxon>
        <taxon>Metazoa</taxon>
        <taxon>Chordata</taxon>
        <taxon>Tunicata</taxon>
        <taxon>Appendicularia</taxon>
        <taxon>Copelata</taxon>
        <taxon>Oikopleuridae</taxon>
        <taxon>Oikopleura</taxon>
    </lineage>
</organism>
<keyword evidence="6" id="KW-1185">Reference proteome</keyword>
<dbReference type="SUPFAM" id="SSF56436">
    <property type="entry name" value="C-type lectin-like"/>
    <property type="match status" value="1"/>
</dbReference>
<keyword evidence="3" id="KW-0732">Signal</keyword>
<dbReference type="CDD" id="cd00198">
    <property type="entry name" value="vWFA"/>
    <property type="match status" value="1"/>
</dbReference>
<dbReference type="SMART" id="SM00327">
    <property type="entry name" value="VWA"/>
    <property type="match status" value="1"/>
</dbReference>
<feature type="chain" id="PRO_5046923701" evidence="3">
    <location>
        <begin position="16"/>
        <end position="1459"/>
    </location>
</feature>
<feature type="compositionally biased region" description="Basic residues" evidence="1">
    <location>
        <begin position="1431"/>
        <end position="1447"/>
    </location>
</feature>
<reference evidence="5 6" key="1">
    <citation type="submission" date="2021-04" db="EMBL/GenBank/DDBJ databases">
        <authorList>
            <person name="Bliznina A."/>
        </authorList>
    </citation>
    <scope>NUCLEOTIDE SEQUENCE [LARGE SCALE GENOMIC DNA]</scope>
</reference>
<dbReference type="InterPro" id="IPR002035">
    <property type="entry name" value="VWF_A"/>
</dbReference>
<feature type="signal peptide" evidence="3">
    <location>
        <begin position="1"/>
        <end position="15"/>
    </location>
</feature>
<dbReference type="InterPro" id="IPR051266">
    <property type="entry name" value="CLCR"/>
</dbReference>
<gene>
    <name evidence="5" type="ORF">OKIOD_LOCUS10661</name>
</gene>
<evidence type="ECO:0000256" key="3">
    <source>
        <dbReference type="SAM" id="SignalP"/>
    </source>
</evidence>
<dbReference type="InterPro" id="IPR013642">
    <property type="entry name" value="CLCA_N"/>
</dbReference>
<dbReference type="InterPro" id="IPR036465">
    <property type="entry name" value="vWFA_dom_sf"/>
</dbReference>
<evidence type="ECO:0000259" key="4">
    <source>
        <dbReference type="PROSITE" id="PS50234"/>
    </source>
</evidence>
<dbReference type="Proteomes" id="UP001158576">
    <property type="component" value="Chromosome 1"/>
</dbReference>
<name>A0ABN7SPC7_OIKDI</name>
<evidence type="ECO:0000256" key="1">
    <source>
        <dbReference type="SAM" id="MobiDB-lite"/>
    </source>
</evidence>
<dbReference type="SUPFAM" id="SSF53300">
    <property type="entry name" value="vWA-like"/>
    <property type="match status" value="1"/>
</dbReference>
<keyword evidence="2" id="KW-0472">Membrane</keyword>
<feature type="compositionally biased region" description="Basic and acidic residues" evidence="1">
    <location>
        <begin position="778"/>
        <end position="789"/>
    </location>
</feature>
<dbReference type="InterPro" id="IPR016186">
    <property type="entry name" value="C-type_lectin-like/link_sf"/>
</dbReference>
<dbReference type="Pfam" id="PF00092">
    <property type="entry name" value="VWA"/>
    <property type="match status" value="1"/>
</dbReference>
<accession>A0ABN7SPC7</accession>
<proteinExistence type="predicted"/>
<dbReference type="PANTHER" id="PTHR10579:SF177">
    <property type="entry name" value="CALCIUM-ACTIVATED CHLORIDE CHANNEL REGULATOR 4-LIKE PROTEIN"/>
    <property type="match status" value="1"/>
</dbReference>
<dbReference type="NCBIfam" id="NF041940">
    <property type="entry name" value="choice_anch_X"/>
    <property type="match status" value="1"/>
</dbReference>
<sequence>MRIFILFGQLLTVFSFNKVTEDNELFNKAKYDIYKSLGIGSQNWTNHVKLVNNGYEGLYIAISDKVPEDWSLVGKLAHLIRIFSKILYEKTQKHLYLRHVSIVIPETWNPLQQRPASYETNYLRYENAAREIWVKNWNTTWDRRMYKSAPNFENTPMRVYFSDEQDPSSPRAVKGTPCGEAGRYIHMSSSFFTKNDQLFGDTKKLSVQQKLTFESSNFFFEWAKFKWGVFDSVQPQVCKKFKEEKVRKDGSKCYDTNEEDCFILGIEEKSQQCQHCNDRTVEDVLLEHPDFTGLVSPSSLEVNDAIPDIDLFFRPPRRIVLCLDASTSMLEGNRLSMVRNAVRQFIYTVSSGTYVGIISFNRMSTRRQDLIEIVDEDERAFLVSRLPKDESVASGTSIGKAILRGINMLQQSGPEYLRTMDGGEILLLSDGLEWNTPSVEETMELVQLSGVTVNTISLGNSDTNVLDYLALATKGTPSYSLVQPEESLVALTDAFYSQLGTSEGEAIPIQNQQFTMEPNAIKYLPFVIDPSIGKNTFIQFHFGSKHSNSKILVKPKIELIFPNGEIYDKTSNRARGGKVVFSTEAENNLRISLPGLIEFGRFNLKIDTSGSSEEVSIFVSISSFARKPYEYPIQMNSYVMQPKQKTELYVFAEIQQGQYPVVDAYVWVEIYRPAGSGIETFRIELLRLYDDGLYGDLNANDGIYTAIYSEFLSQVETNPETDNNSQGKYKMRFFATSVHPFDKSTQSQIVARVNRKGFIGGNSTQEGINFINSRGKRSTGEEDHDDPRNFPRAGRSWAINRGSYIQRERLTRTHWLNMGLGTQRLWDRATVMETSDIWERIATITAAPRGFKGICEGEDFFPVMNRCYKVVDTDPTPRVVLANMSCKAEDATLMKADQVDEIMLAFKVTKEIQQSIWIDGYDQNALETAKEKFFRTKEKTPNRHVRNQLSYQPSLSDLRNMSTEAYNNWHKGGGHPEQCHWMTVAPPGKLSQIVNSTNKVQCVTSEESHAYICEKAGRDVSPPEPIRELSVRRYREQAIIGFKEPHDQGRRVSKYEIRLFASHPRDTKLSNFAYGYVVPEFDPLFTSSKDLLPVKIEQEKSVSLDLSTLKDAPPYFIGNIEVHIDVKETRTYGKDALIHDLKRFFTNLSKQYRLGSYITRLHVSASKMLKDGNDWSEVFSDLSSNVRIFGDASFRDPSIYPLIRIFITNSDLTLFTSQNFGAIAGQTSELIFLSLNTDAEDYELTTNQTIVPVIEQEPSAEVAPTLIRKNDEEKVVKFTIIKCPEMPEWGRERNTVFWEHLKAKANEHTLKEIIWQFSITSYDHEGNMADHSPLRIIDVTGRERREVQVIQEKKNNYNPTAAPPHININSKLIQTPEVEVNAYPTKPTPADDTNYTAIGMITGGLIGAAAIGTVLAIMQRGKKTVDEQMSKRKKSKRKKSKKKKPARRQASILDLANYM</sequence>
<protein>
    <submittedName>
        <fullName evidence="5">Oidioi.mRNA.OKI2018_I69.chr1.g1896.t1.cds</fullName>
    </submittedName>
</protein>
<feature type="region of interest" description="Disordered" evidence="1">
    <location>
        <begin position="1422"/>
        <end position="1459"/>
    </location>
</feature>
<feature type="region of interest" description="Disordered" evidence="1">
    <location>
        <begin position="772"/>
        <end position="793"/>
    </location>
</feature>
<dbReference type="PANTHER" id="PTHR10579">
    <property type="entry name" value="CALCIUM-ACTIVATED CHLORIDE CHANNEL REGULATOR"/>
    <property type="match status" value="1"/>
</dbReference>
<feature type="domain" description="VWFA" evidence="4">
    <location>
        <begin position="318"/>
        <end position="499"/>
    </location>
</feature>
<dbReference type="PROSITE" id="PS50234">
    <property type="entry name" value="VWFA"/>
    <property type="match status" value="1"/>
</dbReference>
<feature type="transmembrane region" description="Helical" evidence="2">
    <location>
        <begin position="1395"/>
        <end position="1418"/>
    </location>
</feature>
<evidence type="ECO:0000313" key="6">
    <source>
        <dbReference type="Proteomes" id="UP001158576"/>
    </source>
</evidence>
<dbReference type="Pfam" id="PF08434">
    <property type="entry name" value="CLCA"/>
    <property type="match status" value="2"/>
</dbReference>
<keyword evidence="2" id="KW-1133">Transmembrane helix</keyword>
<dbReference type="Gene3D" id="3.40.50.410">
    <property type="entry name" value="von Willebrand factor, type A domain"/>
    <property type="match status" value="1"/>
</dbReference>
<dbReference type="Gene3D" id="3.10.100.10">
    <property type="entry name" value="Mannose-Binding Protein A, subunit A"/>
    <property type="match status" value="1"/>
</dbReference>
<evidence type="ECO:0000313" key="5">
    <source>
        <dbReference type="EMBL" id="CAG5105169.1"/>
    </source>
</evidence>
<dbReference type="InterPro" id="IPR016187">
    <property type="entry name" value="CTDL_fold"/>
</dbReference>
<keyword evidence="2" id="KW-0812">Transmembrane</keyword>
<evidence type="ECO:0000256" key="2">
    <source>
        <dbReference type="SAM" id="Phobius"/>
    </source>
</evidence>